<dbReference type="PANTHER" id="PTHR21683:SF2">
    <property type="entry name" value="COILED-COIL DOMAIN-CONTAINING PROTEIN 42 LIKE-2-LIKE"/>
    <property type="match status" value="1"/>
</dbReference>
<dbReference type="GO" id="GO:0005856">
    <property type="term" value="C:cytoskeleton"/>
    <property type="evidence" value="ECO:0007669"/>
    <property type="project" value="UniProtKB-ARBA"/>
</dbReference>
<reference evidence="5" key="1">
    <citation type="submission" date="2025-08" db="UniProtKB">
        <authorList>
            <consortium name="RefSeq"/>
        </authorList>
    </citation>
    <scope>IDENTIFICATION</scope>
    <source>
        <tissue evidence="5">Muscle</tissue>
    </source>
</reference>
<dbReference type="Proteomes" id="UP000504631">
    <property type="component" value="Unplaced"/>
</dbReference>
<name>A0A6J3KTD3_9HYME</name>
<protein>
    <submittedName>
        <fullName evidence="5">Cilia- and flagella-associated protein 73</fullName>
    </submittedName>
</protein>
<keyword evidence="4" id="KW-1185">Reference proteome</keyword>
<feature type="domain" description="DUF4200" evidence="3">
    <location>
        <begin position="63"/>
        <end position="176"/>
    </location>
</feature>
<dbReference type="GeneID" id="117236977"/>
<sequence>MATIQEEVKNFIRRAVITADPQKAVTEYFLSKQKDRDFCLLCIRKYPEWDKPRVYPALEVVRARCELAKTEERLHAKWVEQEKKRKFMDEQWDEMRRQELFLRESFIKFNRFVRENQEKRDRADSKIKEERDRQASRMEEIKELEEKLSYMNDVRDRMKKYVQEYKKYHDYLDRVIVETGEFHSISEIFNRYETLIEARTILSEHQDKNLEILEERGTEMHHMTESKSQKIMGLNSKLAQLQARRDWAEVQARKWETIVAEIKVTAAEKNLEHMQVKTCCWNLYQQICKRKDIPVTVSKDDVEQQLDHIKRTILELKRIIRVAKKRAAK</sequence>
<feature type="coiled-coil region" evidence="2">
    <location>
        <begin position="113"/>
        <end position="147"/>
    </location>
</feature>
<dbReference type="PANTHER" id="PTHR21683">
    <property type="entry name" value="COILED-COIL DOMAIN-CONTAINING PROTEIN 42 LIKE-2-LIKE-RELATED"/>
    <property type="match status" value="1"/>
</dbReference>
<evidence type="ECO:0000256" key="1">
    <source>
        <dbReference type="ARBA" id="ARBA00023054"/>
    </source>
</evidence>
<keyword evidence="1 2" id="KW-0175">Coiled coil</keyword>
<keyword evidence="5" id="KW-0969">Cilium</keyword>
<dbReference type="Pfam" id="PF13863">
    <property type="entry name" value="DUF4200"/>
    <property type="match status" value="1"/>
</dbReference>
<gene>
    <name evidence="5" type="primary">LOC117236977</name>
</gene>
<evidence type="ECO:0000313" key="5">
    <source>
        <dbReference type="RefSeq" id="XP_033356357.1"/>
    </source>
</evidence>
<evidence type="ECO:0000313" key="4">
    <source>
        <dbReference type="Proteomes" id="UP000504631"/>
    </source>
</evidence>
<keyword evidence="5" id="KW-0282">Flagellum</keyword>
<dbReference type="AlphaFoldDB" id="A0A6J3KTD3"/>
<dbReference type="InterPro" id="IPR025252">
    <property type="entry name" value="DUF4200"/>
</dbReference>
<keyword evidence="5" id="KW-0966">Cell projection</keyword>
<evidence type="ECO:0000256" key="2">
    <source>
        <dbReference type="SAM" id="Coils"/>
    </source>
</evidence>
<organism evidence="4 5">
    <name type="scientific">Bombus vosnesenskii</name>
    <dbReference type="NCBI Taxonomy" id="207650"/>
    <lineage>
        <taxon>Eukaryota</taxon>
        <taxon>Metazoa</taxon>
        <taxon>Ecdysozoa</taxon>
        <taxon>Arthropoda</taxon>
        <taxon>Hexapoda</taxon>
        <taxon>Insecta</taxon>
        <taxon>Pterygota</taxon>
        <taxon>Neoptera</taxon>
        <taxon>Endopterygota</taxon>
        <taxon>Hymenoptera</taxon>
        <taxon>Apocrita</taxon>
        <taxon>Aculeata</taxon>
        <taxon>Apoidea</taxon>
        <taxon>Anthophila</taxon>
        <taxon>Apidae</taxon>
        <taxon>Bombus</taxon>
        <taxon>Pyrobombus</taxon>
    </lineage>
</organism>
<dbReference type="RefSeq" id="XP_033356357.1">
    <property type="nucleotide sequence ID" value="XM_033500466.1"/>
</dbReference>
<dbReference type="InterPro" id="IPR051147">
    <property type="entry name" value="CFAP_domain-containing"/>
</dbReference>
<proteinExistence type="predicted"/>
<accession>A0A6J3KTD3</accession>
<dbReference type="KEGG" id="bvk:117236977"/>
<evidence type="ECO:0000259" key="3">
    <source>
        <dbReference type="Pfam" id="PF13863"/>
    </source>
</evidence>